<gene>
    <name evidence="2" type="ORF">E2C01_058004</name>
</gene>
<dbReference type="EMBL" id="VSRR010021390">
    <property type="protein sequence ID" value="MPC63896.1"/>
    <property type="molecule type" value="Genomic_DNA"/>
</dbReference>
<protein>
    <submittedName>
        <fullName evidence="2">Uncharacterized protein</fullName>
    </submittedName>
</protein>
<accession>A0A5B7H209</accession>
<dbReference type="AlphaFoldDB" id="A0A5B7H209"/>
<evidence type="ECO:0000256" key="1">
    <source>
        <dbReference type="SAM" id="MobiDB-lite"/>
    </source>
</evidence>
<sequence length="190" mass="19818">MHSHGEVGRWQRSQTVFVNIGRCSARGGARGGQMVGPGAGWGLKPSTGVVHVVTRVAGCGVADWQGVGDFRGGGCVTDRRYRCAAPRGPGGLQGQGAAHGSPAFLSGVCKTAERGYLHTNTLATWREALRRTTAAAALSTSCCTADTQPPYTRPRNEWSQQLSTVSTNEAAEECHTSGTSQAGMSSLAEL</sequence>
<organism evidence="2 3">
    <name type="scientific">Portunus trituberculatus</name>
    <name type="common">Swimming crab</name>
    <name type="synonym">Neptunus trituberculatus</name>
    <dbReference type="NCBI Taxonomy" id="210409"/>
    <lineage>
        <taxon>Eukaryota</taxon>
        <taxon>Metazoa</taxon>
        <taxon>Ecdysozoa</taxon>
        <taxon>Arthropoda</taxon>
        <taxon>Crustacea</taxon>
        <taxon>Multicrustacea</taxon>
        <taxon>Malacostraca</taxon>
        <taxon>Eumalacostraca</taxon>
        <taxon>Eucarida</taxon>
        <taxon>Decapoda</taxon>
        <taxon>Pleocyemata</taxon>
        <taxon>Brachyura</taxon>
        <taxon>Eubrachyura</taxon>
        <taxon>Portunoidea</taxon>
        <taxon>Portunidae</taxon>
        <taxon>Portuninae</taxon>
        <taxon>Portunus</taxon>
    </lineage>
</organism>
<feature type="region of interest" description="Disordered" evidence="1">
    <location>
        <begin position="147"/>
        <end position="190"/>
    </location>
</feature>
<feature type="compositionally biased region" description="Polar residues" evidence="1">
    <location>
        <begin position="157"/>
        <end position="169"/>
    </location>
</feature>
<reference evidence="2 3" key="1">
    <citation type="submission" date="2019-05" db="EMBL/GenBank/DDBJ databases">
        <title>Another draft genome of Portunus trituberculatus and its Hox gene families provides insights of decapod evolution.</title>
        <authorList>
            <person name="Jeong J.-H."/>
            <person name="Song I."/>
            <person name="Kim S."/>
            <person name="Choi T."/>
            <person name="Kim D."/>
            <person name="Ryu S."/>
            <person name="Kim W."/>
        </authorList>
    </citation>
    <scope>NUCLEOTIDE SEQUENCE [LARGE SCALE GENOMIC DNA]</scope>
    <source>
        <tissue evidence="2">Muscle</tissue>
    </source>
</reference>
<comment type="caution">
    <text evidence="2">The sequence shown here is derived from an EMBL/GenBank/DDBJ whole genome shotgun (WGS) entry which is preliminary data.</text>
</comment>
<keyword evidence="3" id="KW-1185">Reference proteome</keyword>
<evidence type="ECO:0000313" key="2">
    <source>
        <dbReference type="EMBL" id="MPC63896.1"/>
    </source>
</evidence>
<dbReference type="Proteomes" id="UP000324222">
    <property type="component" value="Unassembled WGS sequence"/>
</dbReference>
<proteinExistence type="predicted"/>
<name>A0A5B7H209_PORTR</name>
<evidence type="ECO:0000313" key="3">
    <source>
        <dbReference type="Proteomes" id="UP000324222"/>
    </source>
</evidence>